<gene>
    <name evidence="1" type="ORF">O0S08_05935</name>
</gene>
<evidence type="ECO:0000313" key="1">
    <source>
        <dbReference type="EMBL" id="WAS95684.1"/>
    </source>
</evidence>
<proteinExistence type="predicted"/>
<keyword evidence="2" id="KW-1185">Reference proteome</keyword>
<sequence length="143" mass="15298">MSARPSTDRAGLARRTGTDAARAYAWLAVCLAELERPEEARAAIAAAREAAARHGSRIAAILGTAHRVLDDIEAAESLARAGLVEAWADGPGYAWVDDLRVCTELLEDLDLPTEPPALEPVEPPRLACEAELLAYIAELEAWA</sequence>
<dbReference type="RefSeq" id="WP_269038030.1">
    <property type="nucleotide sequence ID" value="NZ_CP114040.1"/>
</dbReference>
<dbReference type="InterPro" id="IPR011990">
    <property type="entry name" value="TPR-like_helical_dom_sf"/>
</dbReference>
<evidence type="ECO:0000313" key="2">
    <source>
        <dbReference type="Proteomes" id="UP001164459"/>
    </source>
</evidence>
<protein>
    <submittedName>
        <fullName evidence="1">Uncharacterized protein</fullName>
    </submittedName>
</protein>
<dbReference type="EMBL" id="CP114040">
    <property type="protein sequence ID" value="WAS95684.1"/>
    <property type="molecule type" value="Genomic_DNA"/>
</dbReference>
<reference evidence="1" key="1">
    <citation type="submission" date="2022-11" db="EMBL/GenBank/DDBJ databases">
        <title>Minimal conservation of predation-associated metabolite biosynthetic gene clusters underscores biosynthetic potential of Myxococcota including descriptions for ten novel species: Archangium lansinium sp. nov., Myxococcus landrumus sp. nov., Nannocystis bai.</title>
        <authorList>
            <person name="Ahearne A."/>
            <person name="Stevens C."/>
            <person name="Dowd S."/>
        </authorList>
    </citation>
    <scope>NUCLEOTIDE SEQUENCE</scope>
    <source>
        <strain evidence="1">Fl3</strain>
    </source>
</reference>
<dbReference type="SUPFAM" id="SSF48452">
    <property type="entry name" value="TPR-like"/>
    <property type="match status" value="1"/>
</dbReference>
<organism evidence="1 2">
    <name type="scientific">Nannocystis punicea</name>
    <dbReference type="NCBI Taxonomy" id="2995304"/>
    <lineage>
        <taxon>Bacteria</taxon>
        <taxon>Pseudomonadati</taxon>
        <taxon>Myxococcota</taxon>
        <taxon>Polyangia</taxon>
        <taxon>Nannocystales</taxon>
        <taxon>Nannocystaceae</taxon>
        <taxon>Nannocystis</taxon>
    </lineage>
</organism>
<accession>A0ABY7H8T6</accession>
<name>A0ABY7H8T6_9BACT</name>
<dbReference type="Proteomes" id="UP001164459">
    <property type="component" value="Chromosome"/>
</dbReference>